<organism evidence="1">
    <name type="scientific">marine sediment metagenome</name>
    <dbReference type="NCBI Taxonomy" id="412755"/>
    <lineage>
        <taxon>unclassified sequences</taxon>
        <taxon>metagenomes</taxon>
        <taxon>ecological metagenomes</taxon>
    </lineage>
</organism>
<reference evidence="1" key="1">
    <citation type="journal article" date="2014" name="Front. Microbiol.">
        <title>High frequency of phylogenetically diverse reductive dehalogenase-homologous genes in deep subseafloor sedimentary metagenomes.</title>
        <authorList>
            <person name="Kawai M."/>
            <person name="Futagami T."/>
            <person name="Toyoda A."/>
            <person name="Takaki Y."/>
            <person name="Nishi S."/>
            <person name="Hori S."/>
            <person name="Arai W."/>
            <person name="Tsubouchi T."/>
            <person name="Morono Y."/>
            <person name="Uchiyama I."/>
            <person name="Ito T."/>
            <person name="Fujiyama A."/>
            <person name="Inagaki F."/>
            <person name="Takami H."/>
        </authorList>
    </citation>
    <scope>NUCLEOTIDE SEQUENCE</scope>
    <source>
        <strain evidence="1">Expedition CK06-06</strain>
    </source>
</reference>
<accession>X1CN22</accession>
<gene>
    <name evidence="1" type="ORF">S01H4_62827</name>
</gene>
<protein>
    <submittedName>
        <fullName evidence="1">Uncharacterized protein</fullName>
    </submittedName>
</protein>
<dbReference type="AlphaFoldDB" id="X1CN22"/>
<proteinExistence type="predicted"/>
<sequence length="49" mass="5455">RIQSSSMMSAGRIGIVDDTKVVKLSMNEETRNMFDFTKGPVLTPRTGHD</sequence>
<comment type="caution">
    <text evidence="1">The sequence shown here is derived from an EMBL/GenBank/DDBJ whole genome shotgun (WGS) entry which is preliminary data.</text>
</comment>
<evidence type="ECO:0000313" key="1">
    <source>
        <dbReference type="EMBL" id="GAH09172.1"/>
    </source>
</evidence>
<name>X1CN22_9ZZZZ</name>
<feature type="non-terminal residue" evidence="1">
    <location>
        <position position="1"/>
    </location>
</feature>
<dbReference type="EMBL" id="BART01037599">
    <property type="protein sequence ID" value="GAH09172.1"/>
    <property type="molecule type" value="Genomic_DNA"/>
</dbReference>